<sequence length="822" mass="90457">MGKKNLLIVSLVLILITMISPIISSGYAVISNFDQPVLSASNYRNFTPYVAVLNEVWGYTSYTALYQALVAGQVQLAGIVDQAEILQAEHNPNLYLYDQPYYGFGPIIQFNFAKYPMNNTYFRWAIFSLVNYQLVQQKVFANGLLGVAIPYFVNPSLYPLFYNPNASIFYETHESYNLTRAQVYLQKAGLVYNKSLGTWTYPNGTPLTITWIIPANNPLDLNLAQIVTQAAKQIGLNIQYQVVPFTPTLIQDLITGNYQLITLGWSVNAIAPAFLYFIYGPLAPSTSFNNFVNDSINQLLTKAYVQSSTVNESAYYTRQAIYLLQAAAPVIIAGWTNEVQGAYLPGYANYIPTVGGGISLFNVHQAGTTQGKVNWGITIESAAPTTYDIYSAQTLYEFDGLGEVYDTPLTSPPFNALELLPWVVANWTVISNLNETIPGTNIKIVNGQEIILDLVHNATFHNGLPLTAQAINFTIWYFDMGGYSSNPFNSSKDTIYIGNYYGKPVILNYTAESNHSSFEWFGTLPGLVYSYVPPNNPYEIEIFFNTSSVWNIYSISGIYIVPPSIFENIPPYELGSDVYSVSQHGQVIGSGPYYLYSWNTSTGSTFYRFNGYFRIDPLVNLIANITPGSSYTFTFNITQIAAAPAYINGKATVSEPIVPIDNATGYAEIWQYGSTKVLKTIPITHISGDQYQVTIDTTGLTPGETYVLFINATYTEPLVLNMSANSYGTGTMTVNVPHVYYAYYSFNVLQTVTTTPPVTTTTTTTTTTTIVSTITPVPSASAPALPPTPTVNVGVATYGSLGVGIVLVIVAIIVAVLVGRRR</sequence>
<dbReference type="Gene3D" id="3.40.190.10">
    <property type="entry name" value="Periplasmic binding protein-like II"/>
    <property type="match status" value="1"/>
</dbReference>
<evidence type="ECO:0000256" key="1">
    <source>
        <dbReference type="ARBA" id="ARBA00005695"/>
    </source>
</evidence>
<dbReference type="GO" id="GO:0015833">
    <property type="term" value="P:peptide transport"/>
    <property type="evidence" value="ECO:0007669"/>
    <property type="project" value="TreeGrafter"/>
</dbReference>
<evidence type="ECO:0000313" key="6">
    <source>
        <dbReference type="EMBL" id="QGR20577.1"/>
    </source>
</evidence>
<dbReference type="InterPro" id="IPR000914">
    <property type="entry name" value="SBP_5_dom"/>
</dbReference>
<dbReference type="KEGG" id="sazo:D1868_10775"/>
<dbReference type="OrthoDB" id="194307at2157"/>
<gene>
    <name evidence="6" type="ORF">D1868_10775</name>
</gene>
<dbReference type="InterPro" id="IPR039424">
    <property type="entry name" value="SBP_5"/>
</dbReference>
<evidence type="ECO:0000256" key="3">
    <source>
        <dbReference type="ARBA" id="ARBA00022729"/>
    </source>
</evidence>
<dbReference type="Pfam" id="PF00496">
    <property type="entry name" value="SBP_bac_5"/>
    <property type="match status" value="2"/>
</dbReference>
<dbReference type="AlphaFoldDB" id="A0A650CSW9"/>
<keyword evidence="4" id="KW-0812">Transmembrane</keyword>
<keyword evidence="4" id="KW-0472">Membrane</keyword>
<reference evidence="6 7" key="1">
    <citation type="submission" date="2019-10" db="EMBL/GenBank/DDBJ databases">
        <title>Genome Sequences from Six Type Strain Members of the Archaeal Family Sulfolobaceae: Acidianus ambivalens, Acidianus infernus, Metallosphaera prunae, Stygiolobus azoricus, Sulfolobus metallicus, and Sulfurisphaera ohwakuensis.</title>
        <authorList>
            <person name="Counts J.A."/>
            <person name="Kelly R.M."/>
        </authorList>
    </citation>
    <scope>NUCLEOTIDE SEQUENCE [LARGE SCALE GENOMIC DNA]</scope>
    <source>
        <strain evidence="6 7">FC6</strain>
    </source>
</reference>
<dbReference type="SUPFAM" id="SSF53850">
    <property type="entry name" value="Periplasmic binding protein-like II"/>
    <property type="match status" value="2"/>
</dbReference>
<dbReference type="Proteomes" id="UP000423396">
    <property type="component" value="Chromosome"/>
</dbReference>
<dbReference type="GO" id="GO:1904680">
    <property type="term" value="F:peptide transmembrane transporter activity"/>
    <property type="evidence" value="ECO:0007669"/>
    <property type="project" value="TreeGrafter"/>
</dbReference>
<name>A0A650CSW9_9CREN</name>
<keyword evidence="7" id="KW-1185">Reference proteome</keyword>
<proteinExistence type="inferred from homology"/>
<comment type="similarity">
    <text evidence="1">Belongs to the bacterial solute-binding protein 5 family.</text>
</comment>
<dbReference type="EMBL" id="CP045483">
    <property type="protein sequence ID" value="QGR20577.1"/>
    <property type="molecule type" value="Genomic_DNA"/>
</dbReference>
<keyword evidence="3" id="KW-0732">Signal</keyword>
<evidence type="ECO:0000256" key="4">
    <source>
        <dbReference type="SAM" id="Phobius"/>
    </source>
</evidence>
<feature type="transmembrane region" description="Helical" evidence="4">
    <location>
        <begin position="795"/>
        <end position="818"/>
    </location>
</feature>
<dbReference type="PANTHER" id="PTHR30290">
    <property type="entry name" value="PERIPLASMIC BINDING COMPONENT OF ABC TRANSPORTER"/>
    <property type="match status" value="1"/>
</dbReference>
<evidence type="ECO:0000259" key="5">
    <source>
        <dbReference type="Pfam" id="PF00496"/>
    </source>
</evidence>
<protein>
    <submittedName>
        <fullName evidence="6">ABC transporter substrate-binding protein</fullName>
    </submittedName>
</protein>
<accession>A0A650CSW9</accession>
<dbReference type="Gene3D" id="3.10.105.10">
    <property type="entry name" value="Dipeptide-binding Protein, Domain 3"/>
    <property type="match status" value="1"/>
</dbReference>
<dbReference type="PANTHER" id="PTHR30290:SF9">
    <property type="entry name" value="OLIGOPEPTIDE-BINDING PROTEIN APPA"/>
    <property type="match status" value="1"/>
</dbReference>
<evidence type="ECO:0000313" key="7">
    <source>
        <dbReference type="Proteomes" id="UP000423396"/>
    </source>
</evidence>
<feature type="domain" description="Solute-binding protein family 5" evidence="5">
    <location>
        <begin position="61"/>
        <end position="276"/>
    </location>
</feature>
<keyword evidence="4" id="KW-1133">Transmembrane helix</keyword>
<feature type="domain" description="Solute-binding protein family 5" evidence="5">
    <location>
        <begin position="446"/>
        <end position="613"/>
    </location>
</feature>
<organism evidence="6 7">
    <name type="scientific">Stygiolobus azoricus</name>
    <dbReference type="NCBI Taxonomy" id="41675"/>
    <lineage>
        <taxon>Archaea</taxon>
        <taxon>Thermoproteota</taxon>
        <taxon>Thermoprotei</taxon>
        <taxon>Sulfolobales</taxon>
        <taxon>Sulfolobaceae</taxon>
        <taxon>Stygiolobus</taxon>
    </lineage>
</organism>
<keyword evidence="2" id="KW-0813">Transport</keyword>
<evidence type="ECO:0000256" key="2">
    <source>
        <dbReference type="ARBA" id="ARBA00022448"/>
    </source>
</evidence>